<dbReference type="KEGG" id="asha:G8E00_03255"/>
<gene>
    <name evidence="3" type="ORF">G8E00_03255</name>
</gene>
<feature type="domain" description="TonB C-terminal" evidence="2">
    <location>
        <begin position="161"/>
        <end position="254"/>
    </location>
</feature>
<accession>A0A6G8RT58</accession>
<feature type="signal peptide" evidence="1">
    <location>
        <begin position="1"/>
        <end position="19"/>
    </location>
</feature>
<reference evidence="3 4" key="1">
    <citation type="submission" date="2020-03" db="EMBL/GenBank/DDBJ databases">
        <authorList>
            <person name="Zhu W."/>
        </authorList>
    </citation>
    <scope>NUCLEOTIDE SEQUENCE [LARGE SCALE GENOMIC DNA]</scope>
    <source>
        <strain evidence="3 4">323-1</strain>
    </source>
</reference>
<evidence type="ECO:0000313" key="4">
    <source>
        <dbReference type="Proteomes" id="UP000502297"/>
    </source>
</evidence>
<evidence type="ECO:0000256" key="1">
    <source>
        <dbReference type="SAM" id="SignalP"/>
    </source>
</evidence>
<feature type="chain" id="PRO_5026229634" description="TonB C-terminal domain-containing protein" evidence="1">
    <location>
        <begin position="20"/>
        <end position="254"/>
    </location>
</feature>
<dbReference type="AlphaFoldDB" id="A0A6G8RT58"/>
<proteinExistence type="predicted"/>
<dbReference type="RefSeq" id="WP_166221938.1">
    <property type="nucleotide sequence ID" value="NZ_CP049801.1"/>
</dbReference>
<dbReference type="GO" id="GO:0055085">
    <property type="term" value="P:transmembrane transport"/>
    <property type="evidence" value="ECO:0007669"/>
    <property type="project" value="InterPro"/>
</dbReference>
<dbReference type="InterPro" id="IPR037682">
    <property type="entry name" value="TonB_C"/>
</dbReference>
<dbReference type="SUPFAM" id="SSF74653">
    <property type="entry name" value="TolA/TonB C-terminal domain"/>
    <property type="match status" value="1"/>
</dbReference>
<dbReference type="Gene3D" id="3.30.1150.10">
    <property type="match status" value="1"/>
</dbReference>
<dbReference type="PROSITE" id="PS52015">
    <property type="entry name" value="TONB_CTD"/>
    <property type="match status" value="1"/>
</dbReference>
<keyword evidence="4" id="KW-1185">Reference proteome</keyword>
<organism evidence="3 4">
    <name type="scientific">Acinetobacter shaoyimingii</name>
    <dbReference type="NCBI Taxonomy" id="2715164"/>
    <lineage>
        <taxon>Bacteria</taxon>
        <taxon>Pseudomonadati</taxon>
        <taxon>Pseudomonadota</taxon>
        <taxon>Gammaproteobacteria</taxon>
        <taxon>Moraxellales</taxon>
        <taxon>Moraxellaceae</taxon>
        <taxon>Acinetobacter</taxon>
    </lineage>
</organism>
<evidence type="ECO:0000313" key="3">
    <source>
        <dbReference type="EMBL" id="QIO05057.1"/>
    </source>
</evidence>
<evidence type="ECO:0000259" key="2">
    <source>
        <dbReference type="PROSITE" id="PS52015"/>
    </source>
</evidence>
<dbReference type="EMBL" id="CP049801">
    <property type="protein sequence ID" value="QIO05057.1"/>
    <property type="molecule type" value="Genomic_DNA"/>
</dbReference>
<keyword evidence="1" id="KW-0732">Signal</keyword>
<name>A0A6G8RT58_9GAMM</name>
<dbReference type="Proteomes" id="UP000502297">
    <property type="component" value="Chromosome"/>
</dbReference>
<protein>
    <recommendedName>
        <fullName evidence="2">TonB C-terminal domain-containing protein</fullName>
    </recommendedName>
</protein>
<sequence length="254" mass="28739">MKKLLISGLILCSASYVVADSTLQDQKSTTNNVNSNVMHAKHIGWSRQPRVNFLAGDLEGKPRSVSVIIQADKFGKIIEAKIDQSSGLSELDNRILSAVKVAKLRPTSLDSDQEFIKVIQDFKFISHDYSSTKKSPPLSNRVRKPICSYSFNSVVLNKQIKGQETAFKYIQKPPLSIQKAELERQDRMVKFEFKLSRKNKISDIKLIQGSNLVNIDSKVIDAVSKAQVSATRKFYQFYKLKFEDQIDFNLNACD</sequence>